<evidence type="ECO:0000313" key="3">
    <source>
        <dbReference type="Proteomes" id="UP001596391"/>
    </source>
</evidence>
<keyword evidence="1" id="KW-0812">Transmembrane</keyword>
<evidence type="ECO:0000256" key="1">
    <source>
        <dbReference type="SAM" id="Phobius"/>
    </source>
</evidence>
<keyword evidence="1" id="KW-1133">Transmembrane helix</keyword>
<feature type="transmembrane region" description="Helical" evidence="1">
    <location>
        <begin position="12"/>
        <end position="31"/>
    </location>
</feature>
<comment type="caution">
    <text evidence="2">The sequence shown here is derived from an EMBL/GenBank/DDBJ whole genome shotgun (WGS) entry which is preliminary data.</text>
</comment>
<dbReference type="EMBL" id="JBHSWI010000001">
    <property type="protein sequence ID" value="MFC6647309.1"/>
    <property type="molecule type" value="Genomic_DNA"/>
</dbReference>
<keyword evidence="3" id="KW-1185">Reference proteome</keyword>
<dbReference type="Proteomes" id="UP001596391">
    <property type="component" value="Unassembled WGS sequence"/>
</dbReference>
<feature type="transmembrane region" description="Helical" evidence="1">
    <location>
        <begin position="106"/>
        <end position="128"/>
    </location>
</feature>
<proteinExistence type="predicted"/>
<feature type="transmembrane region" description="Helical" evidence="1">
    <location>
        <begin position="154"/>
        <end position="176"/>
    </location>
</feature>
<feature type="transmembrane region" description="Helical" evidence="1">
    <location>
        <begin position="182"/>
        <end position="206"/>
    </location>
</feature>
<evidence type="ECO:0000313" key="2">
    <source>
        <dbReference type="EMBL" id="MFC6647309.1"/>
    </source>
</evidence>
<feature type="transmembrane region" description="Helical" evidence="1">
    <location>
        <begin position="374"/>
        <end position="393"/>
    </location>
</feature>
<gene>
    <name evidence="2" type="ORF">ACFQBQ_17380</name>
</gene>
<name>A0ABW1ZD31_9BACT</name>
<dbReference type="RefSeq" id="WP_263370784.1">
    <property type="nucleotide sequence ID" value="NZ_JAGSYD010000002.1"/>
</dbReference>
<keyword evidence="1" id="KW-0472">Membrane</keyword>
<feature type="transmembrane region" description="Helical" evidence="1">
    <location>
        <begin position="213"/>
        <end position="234"/>
    </location>
</feature>
<organism evidence="2 3">
    <name type="scientific">Granulicella cerasi</name>
    <dbReference type="NCBI Taxonomy" id="741063"/>
    <lineage>
        <taxon>Bacteria</taxon>
        <taxon>Pseudomonadati</taxon>
        <taxon>Acidobacteriota</taxon>
        <taxon>Terriglobia</taxon>
        <taxon>Terriglobales</taxon>
        <taxon>Acidobacteriaceae</taxon>
        <taxon>Granulicella</taxon>
    </lineage>
</organism>
<reference evidence="3" key="1">
    <citation type="journal article" date="2019" name="Int. J. Syst. Evol. Microbiol.">
        <title>The Global Catalogue of Microorganisms (GCM) 10K type strain sequencing project: providing services to taxonomists for standard genome sequencing and annotation.</title>
        <authorList>
            <consortium name="The Broad Institute Genomics Platform"/>
            <consortium name="The Broad Institute Genome Sequencing Center for Infectious Disease"/>
            <person name="Wu L."/>
            <person name="Ma J."/>
        </authorList>
    </citation>
    <scope>NUCLEOTIDE SEQUENCE [LARGE SCALE GENOMIC DNA]</scope>
    <source>
        <strain evidence="3">CGMCC 1.16026</strain>
    </source>
</reference>
<feature type="transmembrane region" description="Helical" evidence="1">
    <location>
        <begin position="276"/>
        <end position="295"/>
    </location>
</feature>
<protein>
    <recommendedName>
        <fullName evidence="4">DUF2029 domain-containing protein</fullName>
    </recommendedName>
</protein>
<accession>A0ABW1ZD31</accession>
<sequence length="412" mass="46090">MLTESGTQATRIVPRTFWVCAVIAIVVWALVPNYVVGWDLNVYKAALISLRHHHDPYADAIAVQRAFHAEGPHPPGTPVPFCYVYSPITLPIVGLAARLPLVFDAIVYWTIYVAATIAAIWFGTKFFIDERERRVFRFVLPAIVFFPALLQNDVFFAGNIAYILYAALLLCTWYALRKGAWLPFYLVLVAVSCVKAPLMYLVVIPLMLAKKQWLPAAIAVAAGVALFLIQPHIWPDLYRNYMTGVELQFSFNHDFSSSPSGLTADALFDVLPYKPVWGGFWLFCSCLFGGILLWLRKQYFAGRISLQQWVPVMLLGVALLNPRIMEYDLAPITVFFALILWRFSGSITNSFGAQIGVALGAFGLANGLAAHTWRPTACMTLVLLFFFGSYDLFRRVKRGEPALGSTLYPARA</sequence>
<evidence type="ECO:0008006" key="4">
    <source>
        <dbReference type="Google" id="ProtNLM"/>
    </source>
</evidence>